<reference evidence="2 3" key="1">
    <citation type="submission" date="2019-11" db="EMBL/GenBank/DDBJ databases">
        <title>Comparative genomics of hydrocarbon-degrading Desulfosarcina strains.</title>
        <authorList>
            <person name="Watanabe M."/>
            <person name="Kojima H."/>
            <person name="Fukui M."/>
        </authorList>
    </citation>
    <scope>NUCLEOTIDE SEQUENCE [LARGE SCALE GENOMIC DNA]</scope>
    <source>
        <strain evidence="2 3">28bB2T</strain>
    </source>
</reference>
<evidence type="ECO:0000256" key="1">
    <source>
        <dbReference type="SAM" id="MobiDB-lite"/>
    </source>
</evidence>
<dbReference type="RefSeq" id="WP_155325080.1">
    <property type="nucleotide sequence ID" value="NZ_AP021876.1"/>
</dbReference>
<dbReference type="KEGG" id="dov:DSCO28_60400"/>
<sequence>MLTKKNHHQPLKPVINERRAGIDRRVLTYDWYIPERRTTTDRRQGQCEHDSHGEWRDRRRYA</sequence>
<dbReference type="AlphaFoldDB" id="A0A5K7ZZ92"/>
<evidence type="ECO:0000313" key="2">
    <source>
        <dbReference type="EMBL" id="BBO85474.1"/>
    </source>
</evidence>
<dbReference type="EMBL" id="AP021876">
    <property type="protein sequence ID" value="BBO85474.1"/>
    <property type="molecule type" value="Genomic_DNA"/>
</dbReference>
<organism evidence="2 3">
    <name type="scientific">Desulfosarcina ovata subsp. sediminis</name>
    <dbReference type="NCBI Taxonomy" id="885957"/>
    <lineage>
        <taxon>Bacteria</taxon>
        <taxon>Pseudomonadati</taxon>
        <taxon>Thermodesulfobacteriota</taxon>
        <taxon>Desulfobacteria</taxon>
        <taxon>Desulfobacterales</taxon>
        <taxon>Desulfosarcinaceae</taxon>
        <taxon>Desulfosarcina</taxon>
    </lineage>
</organism>
<dbReference type="Proteomes" id="UP000425960">
    <property type="component" value="Chromosome"/>
</dbReference>
<evidence type="ECO:0000313" key="3">
    <source>
        <dbReference type="Proteomes" id="UP000425960"/>
    </source>
</evidence>
<name>A0A5K7ZZ92_9BACT</name>
<feature type="compositionally biased region" description="Basic and acidic residues" evidence="1">
    <location>
        <begin position="38"/>
        <end position="57"/>
    </location>
</feature>
<gene>
    <name evidence="2" type="ORF">DSCO28_60400</name>
</gene>
<accession>A0A5K7ZZ92</accession>
<proteinExistence type="predicted"/>
<protein>
    <submittedName>
        <fullName evidence="2">Uncharacterized protein</fullName>
    </submittedName>
</protein>
<feature type="region of interest" description="Disordered" evidence="1">
    <location>
        <begin position="38"/>
        <end position="62"/>
    </location>
</feature>